<proteinExistence type="predicted"/>
<accession>A0ACC0WZB9</accession>
<dbReference type="EMBL" id="CM047750">
    <property type="protein sequence ID" value="KAJ0007455.1"/>
    <property type="molecule type" value="Genomic_DNA"/>
</dbReference>
<organism evidence="1 2">
    <name type="scientific">Pistacia integerrima</name>
    <dbReference type="NCBI Taxonomy" id="434235"/>
    <lineage>
        <taxon>Eukaryota</taxon>
        <taxon>Viridiplantae</taxon>
        <taxon>Streptophyta</taxon>
        <taxon>Embryophyta</taxon>
        <taxon>Tracheophyta</taxon>
        <taxon>Spermatophyta</taxon>
        <taxon>Magnoliopsida</taxon>
        <taxon>eudicotyledons</taxon>
        <taxon>Gunneridae</taxon>
        <taxon>Pentapetalae</taxon>
        <taxon>rosids</taxon>
        <taxon>malvids</taxon>
        <taxon>Sapindales</taxon>
        <taxon>Anacardiaceae</taxon>
        <taxon>Pistacia</taxon>
    </lineage>
</organism>
<evidence type="ECO:0000313" key="1">
    <source>
        <dbReference type="EMBL" id="KAJ0007455.1"/>
    </source>
</evidence>
<name>A0ACC0WZB9_9ROSI</name>
<sequence length="142" mass="16285">MLLSNDKFKLHLWCLISSLCCNFCYNNFQSRRHAALFVFGDSLYDPGNNNFINTSIINKANYPPYGETFFRFPTGRFSDGRLIPDFIAKYAHLPYWKPYLAPGQHEFINGANFASAGACAIADNNPTVKNLHQYLNFIQTWV</sequence>
<dbReference type="Proteomes" id="UP001163603">
    <property type="component" value="Chromosome 15"/>
</dbReference>
<evidence type="ECO:0000313" key="2">
    <source>
        <dbReference type="Proteomes" id="UP001163603"/>
    </source>
</evidence>
<reference evidence="2" key="1">
    <citation type="journal article" date="2023" name="G3 (Bethesda)">
        <title>Genome assembly and association tests identify interacting loci associated with vigor, precocity, and sex in interspecific pistachio rootstocks.</title>
        <authorList>
            <person name="Palmer W."/>
            <person name="Jacygrad E."/>
            <person name="Sagayaradj S."/>
            <person name="Cavanaugh K."/>
            <person name="Han R."/>
            <person name="Bertier L."/>
            <person name="Beede B."/>
            <person name="Kafkas S."/>
            <person name="Golino D."/>
            <person name="Preece J."/>
            <person name="Michelmore R."/>
        </authorList>
    </citation>
    <scope>NUCLEOTIDE SEQUENCE [LARGE SCALE GENOMIC DNA]</scope>
</reference>
<comment type="caution">
    <text evidence="1">The sequence shown here is derived from an EMBL/GenBank/DDBJ whole genome shotgun (WGS) entry which is preliminary data.</text>
</comment>
<protein>
    <submittedName>
        <fullName evidence="1">Uncharacterized protein</fullName>
    </submittedName>
</protein>
<gene>
    <name evidence="1" type="ORF">Pint_28846</name>
</gene>
<keyword evidence="2" id="KW-1185">Reference proteome</keyword>